<keyword evidence="1" id="KW-1133">Transmembrane helix</keyword>
<dbReference type="RefSeq" id="WP_211334746.1">
    <property type="nucleotide sequence ID" value="NZ_RJVA01000009.1"/>
</dbReference>
<organism evidence="3 4">
    <name type="scientific">Desulfosoma caldarium</name>
    <dbReference type="NCBI Taxonomy" id="610254"/>
    <lineage>
        <taxon>Bacteria</taxon>
        <taxon>Pseudomonadati</taxon>
        <taxon>Thermodesulfobacteriota</taxon>
        <taxon>Syntrophobacteria</taxon>
        <taxon>Syntrophobacterales</taxon>
        <taxon>Syntrophobacteraceae</taxon>
        <taxon>Desulfosoma</taxon>
    </lineage>
</organism>
<feature type="domain" description="SHOCT" evidence="2">
    <location>
        <begin position="88"/>
        <end position="112"/>
    </location>
</feature>
<feature type="transmembrane region" description="Helical" evidence="1">
    <location>
        <begin position="44"/>
        <end position="68"/>
    </location>
</feature>
<dbReference type="Pfam" id="PF09851">
    <property type="entry name" value="SHOCT"/>
    <property type="match status" value="1"/>
</dbReference>
<evidence type="ECO:0000313" key="4">
    <source>
        <dbReference type="Proteomes" id="UP000276223"/>
    </source>
</evidence>
<dbReference type="Proteomes" id="UP000276223">
    <property type="component" value="Unassembled WGS sequence"/>
</dbReference>
<keyword evidence="4" id="KW-1185">Reference proteome</keyword>
<accession>A0A3N1VKB7</accession>
<comment type="caution">
    <text evidence="3">The sequence shown here is derived from an EMBL/GenBank/DDBJ whole genome shotgun (WGS) entry which is preliminary data.</text>
</comment>
<gene>
    <name evidence="3" type="ORF">EDC27_0520</name>
</gene>
<protein>
    <submittedName>
        <fullName evidence="3">Putative membrane protein</fullName>
    </submittedName>
</protein>
<sequence>MIHTASTVLTMVMKAFGAQARAPWLATGLGSWASPWCPFFGGWAGGWFPLIFGVLFWVLVCVSMILVIRRLLRSSPDDARPSTGSSRAEEILKERYARGEITEEEFHKMLGQIR</sequence>
<reference evidence="3 4" key="1">
    <citation type="submission" date="2018-11" db="EMBL/GenBank/DDBJ databases">
        <title>Genomic Encyclopedia of Type Strains, Phase IV (KMG-IV): sequencing the most valuable type-strain genomes for metagenomic binning, comparative biology and taxonomic classification.</title>
        <authorList>
            <person name="Goeker M."/>
        </authorList>
    </citation>
    <scope>NUCLEOTIDE SEQUENCE [LARGE SCALE GENOMIC DNA]</scope>
    <source>
        <strain evidence="3 4">DSM 22027</strain>
    </source>
</reference>
<name>A0A3N1VKB7_9BACT</name>
<dbReference type="AlphaFoldDB" id="A0A3N1VKB7"/>
<proteinExistence type="predicted"/>
<dbReference type="EMBL" id="RJVA01000009">
    <property type="protein sequence ID" value="ROR03256.1"/>
    <property type="molecule type" value="Genomic_DNA"/>
</dbReference>
<keyword evidence="1" id="KW-0812">Transmembrane</keyword>
<dbReference type="InterPro" id="IPR018649">
    <property type="entry name" value="SHOCT"/>
</dbReference>
<evidence type="ECO:0000256" key="1">
    <source>
        <dbReference type="SAM" id="Phobius"/>
    </source>
</evidence>
<evidence type="ECO:0000313" key="3">
    <source>
        <dbReference type="EMBL" id="ROR03256.1"/>
    </source>
</evidence>
<keyword evidence="1" id="KW-0472">Membrane</keyword>
<evidence type="ECO:0000259" key="2">
    <source>
        <dbReference type="Pfam" id="PF09851"/>
    </source>
</evidence>